<dbReference type="CDD" id="cd01300">
    <property type="entry name" value="YtcJ_like"/>
    <property type="match status" value="1"/>
</dbReference>
<name>A0ABS7R317_9ACTN</name>
<dbReference type="Proteomes" id="UP001198565">
    <property type="component" value="Unassembled WGS sequence"/>
</dbReference>
<dbReference type="Pfam" id="PF07969">
    <property type="entry name" value="Amidohydro_3"/>
    <property type="match status" value="1"/>
</dbReference>
<dbReference type="RefSeq" id="WP_222981147.1">
    <property type="nucleotide sequence ID" value="NZ_JAINVZ010000024.1"/>
</dbReference>
<accession>A0ABS7R317</accession>
<dbReference type="Gene3D" id="3.10.310.70">
    <property type="match status" value="1"/>
</dbReference>
<evidence type="ECO:0000313" key="3">
    <source>
        <dbReference type="Proteomes" id="UP001198565"/>
    </source>
</evidence>
<protein>
    <submittedName>
        <fullName evidence="2">Amidohydrolase</fullName>
    </submittedName>
</protein>
<dbReference type="SUPFAM" id="SSF51556">
    <property type="entry name" value="Metallo-dependent hydrolases"/>
    <property type="match status" value="1"/>
</dbReference>
<dbReference type="InterPro" id="IPR013108">
    <property type="entry name" value="Amidohydro_3"/>
</dbReference>
<dbReference type="Gene3D" id="3.20.20.140">
    <property type="entry name" value="Metal-dependent hydrolases"/>
    <property type="match status" value="1"/>
</dbReference>
<reference evidence="2 3" key="1">
    <citation type="submission" date="2021-08" db="EMBL/GenBank/DDBJ databases">
        <title>Streptomyces sp. PTM05 isolated from lichen.</title>
        <authorList>
            <person name="Somphong A."/>
            <person name="Phongsopitanun W."/>
            <person name="Tanasupawat S."/>
        </authorList>
    </citation>
    <scope>NUCLEOTIDE SEQUENCE [LARGE SCALE GENOMIC DNA]</scope>
    <source>
        <strain evidence="2 3">Ptm05</strain>
    </source>
</reference>
<dbReference type="PANTHER" id="PTHR22642">
    <property type="entry name" value="IMIDAZOLONEPROPIONASE"/>
    <property type="match status" value="1"/>
</dbReference>
<evidence type="ECO:0000313" key="2">
    <source>
        <dbReference type="EMBL" id="MBY8888422.1"/>
    </source>
</evidence>
<sequence length="551" mass="59089">MPRDYHFADLVFTGGPVYTVDPARSWADAVAVRDGRIVVVGGEHDVSHLVGAGTEVVDLTGKLLLPGFQDAHVHPVLAGTTRRTCDLHDLEEAQDYVAAVAAYAAAHPDRPWITGGGWSMEAFPGGTPHRALLDGVVPDRPVALPNRDGHGVWANTRALEIAGITHDTPDPADGRIERDADGAPTGMLQEGAAELVTRHIPATSERDFYEGLLEGQRYLHGFGITGWQDAAVGQAFAPGDVYGAYLAAAEDGSLTARVRAAQWWDREGGMEQLPQFLARREEARVGRFSAGSVKMMLDGVAENHTAAMLEPYLDGCGCSSGTSGLDFIDPEKLRRYVSTLDAEGFQVHFHALGDRAVRVALDAVEEALRRNGRRGNRHHLAHLQVVHPDDIPRFRALGATANMQPLWAMHEPQMDELTIPFLGEDRAAWQYPFGSLARSGAMLAAGSDWSVSTPDVMLGVHVAVNRRGPGGDDDRVLGPQECLDLGTALAAYTAGAARVNHLDADTGSVQTGKYADLVVLDRDPFAGPSGAIGETRVLRTYVEGALVHAAQ</sequence>
<comment type="caution">
    <text evidence="2">The sequence shown here is derived from an EMBL/GenBank/DDBJ whole genome shotgun (WGS) entry which is preliminary data.</text>
</comment>
<dbReference type="SUPFAM" id="SSF51338">
    <property type="entry name" value="Composite domain of metallo-dependent hydrolases"/>
    <property type="match status" value="1"/>
</dbReference>
<dbReference type="EMBL" id="JAINVZ010000024">
    <property type="protein sequence ID" value="MBY8888422.1"/>
    <property type="molecule type" value="Genomic_DNA"/>
</dbReference>
<organism evidence="2 3">
    <name type="scientific">Streptantibioticus parmotrematis</name>
    <dbReference type="NCBI Taxonomy" id="2873249"/>
    <lineage>
        <taxon>Bacteria</taxon>
        <taxon>Bacillati</taxon>
        <taxon>Actinomycetota</taxon>
        <taxon>Actinomycetes</taxon>
        <taxon>Kitasatosporales</taxon>
        <taxon>Streptomycetaceae</taxon>
        <taxon>Streptantibioticus</taxon>
    </lineage>
</organism>
<dbReference type="PANTHER" id="PTHR22642:SF2">
    <property type="entry name" value="PROTEIN LONG AFTER FAR-RED 3"/>
    <property type="match status" value="1"/>
</dbReference>
<dbReference type="InterPro" id="IPR032466">
    <property type="entry name" value="Metal_Hydrolase"/>
</dbReference>
<gene>
    <name evidence="2" type="ORF">K7472_26790</name>
</gene>
<feature type="domain" description="Amidohydrolase 3" evidence="1">
    <location>
        <begin position="55"/>
        <end position="548"/>
    </location>
</feature>
<dbReference type="InterPro" id="IPR033932">
    <property type="entry name" value="YtcJ-like"/>
</dbReference>
<evidence type="ECO:0000259" key="1">
    <source>
        <dbReference type="Pfam" id="PF07969"/>
    </source>
</evidence>
<dbReference type="InterPro" id="IPR011059">
    <property type="entry name" value="Metal-dep_hydrolase_composite"/>
</dbReference>
<dbReference type="Gene3D" id="2.30.40.10">
    <property type="entry name" value="Urease, subunit C, domain 1"/>
    <property type="match status" value="1"/>
</dbReference>
<proteinExistence type="predicted"/>
<keyword evidence="3" id="KW-1185">Reference proteome</keyword>